<sequence>MKKYSVLVLTVLLVFTLSGCKSQSGGNSSVNKKAADKYEKTYGEERAHQKKVMDEASFNQNEEQNEAEYRQRSKEADEEFSQAIEDQEKNSQQATKDYLAMLKQAESLAENGKFTEAKENIRYADLPGSDEKGKVAKAKGTDYEEQLQQLEWLQKYEEQGVSGLDTSVREDSRKAIDLENGSKVLAKLIKEMTEQLDNGQKIEKTASNTTTEGYKANALPELTITEGVDSTGTAQANNGEIKLKGVYSAGGGAKHLAINDGGTIMGTVEVASDGSFDIHINNIDKLPWGFDVIPSDGLKAGQTGVISYDQGDGKYCHIKVN</sequence>
<gene>
    <name evidence="3" type="ORF">NRIC_16370</name>
</gene>
<name>A0A4P5P894_9ENTE</name>
<dbReference type="AlphaFoldDB" id="A0A4P5P894"/>
<feature type="region of interest" description="Disordered" evidence="1">
    <location>
        <begin position="21"/>
        <end position="92"/>
    </location>
</feature>
<evidence type="ECO:0000256" key="2">
    <source>
        <dbReference type="SAM" id="SignalP"/>
    </source>
</evidence>
<proteinExistence type="predicted"/>
<feature type="signal peptide" evidence="2">
    <location>
        <begin position="1"/>
        <end position="20"/>
    </location>
</feature>
<evidence type="ECO:0000313" key="3">
    <source>
        <dbReference type="EMBL" id="GCF93746.1"/>
    </source>
</evidence>
<dbReference type="PROSITE" id="PS51257">
    <property type="entry name" value="PROKAR_LIPOPROTEIN"/>
    <property type="match status" value="1"/>
</dbReference>
<evidence type="ECO:0000313" key="4">
    <source>
        <dbReference type="Proteomes" id="UP000290567"/>
    </source>
</evidence>
<dbReference type="EMBL" id="BJCC01000013">
    <property type="protein sequence ID" value="GCF93746.1"/>
    <property type="molecule type" value="Genomic_DNA"/>
</dbReference>
<keyword evidence="2" id="KW-0732">Signal</keyword>
<feature type="compositionally biased region" description="Polar residues" evidence="1">
    <location>
        <begin position="21"/>
        <end position="31"/>
    </location>
</feature>
<dbReference type="Proteomes" id="UP000290567">
    <property type="component" value="Unassembled WGS sequence"/>
</dbReference>
<organism evidence="3 4">
    <name type="scientific">Enterococcus florum</name>
    <dbReference type="NCBI Taxonomy" id="2480627"/>
    <lineage>
        <taxon>Bacteria</taxon>
        <taxon>Bacillati</taxon>
        <taxon>Bacillota</taxon>
        <taxon>Bacilli</taxon>
        <taxon>Lactobacillales</taxon>
        <taxon>Enterococcaceae</taxon>
        <taxon>Enterococcus</taxon>
    </lineage>
</organism>
<evidence type="ECO:0000256" key="1">
    <source>
        <dbReference type="SAM" id="MobiDB-lite"/>
    </source>
</evidence>
<dbReference type="RefSeq" id="WP_146622200.1">
    <property type="nucleotide sequence ID" value="NZ_BJCC01000013.1"/>
</dbReference>
<accession>A0A4P5P894</accession>
<feature type="compositionally biased region" description="Basic and acidic residues" evidence="1">
    <location>
        <begin position="33"/>
        <end position="54"/>
    </location>
</feature>
<protein>
    <recommendedName>
        <fullName evidence="5">Lipoprotein</fullName>
    </recommendedName>
</protein>
<feature type="chain" id="PRO_5039641966" description="Lipoprotein" evidence="2">
    <location>
        <begin position="21"/>
        <end position="321"/>
    </location>
</feature>
<comment type="caution">
    <text evidence="3">The sequence shown here is derived from an EMBL/GenBank/DDBJ whole genome shotgun (WGS) entry which is preliminary data.</text>
</comment>
<evidence type="ECO:0008006" key="5">
    <source>
        <dbReference type="Google" id="ProtNLM"/>
    </source>
</evidence>
<reference evidence="4" key="1">
    <citation type="submission" date="2019-02" db="EMBL/GenBank/DDBJ databases">
        <title>Draft genome sequence of Enterococcus sp. Gos25-1.</title>
        <authorList>
            <person name="Tanaka N."/>
            <person name="Shiwa Y."/>
            <person name="Fujita N."/>
        </authorList>
    </citation>
    <scope>NUCLEOTIDE SEQUENCE [LARGE SCALE GENOMIC DNA]</scope>
    <source>
        <strain evidence="4">Gos25-1</strain>
    </source>
</reference>
<keyword evidence="4" id="KW-1185">Reference proteome</keyword>